<reference evidence="4" key="1">
    <citation type="submission" date="2020-05" db="EMBL/GenBank/DDBJ databases">
        <title>Mycena genomes resolve the evolution of fungal bioluminescence.</title>
        <authorList>
            <person name="Tsai I.J."/>
        </authorList>
    </citation>
    <scope>NUCLEOTIDE SEQUENCE</scope>
    <source>
        <strain evidence="4">CCC161011</strain>
    </source>
</reference>
<keyword evidence="2" id="KW-0812">Transmembrane</keyword>
<evidence type="ECO:0000256" key="2">
    <source>
        <dbReference type="SAM" id="Phobius"/>
    </source>
</evidence>
<evidence type="ECO:0000256" key="3">
    <source>
        <dbReference type="SAM" id="SignalP"/>
    </source>
</evidence>
<feature type="chain" id="PRO_5035003328" evidence="3">
    <location>
        <begin position="31"/>
        <end position="373"/>
    </location>
</feature>
<keyword evidence="2" id="KW-0472">Membrane</keyword>
<keyword evidence="3" id="KW-0732">Signal</keyword>
<dbReference type="EMBL" id="JACAZI010000004">
    <property type="protein sequence ID" value="KAF7362980.1"/>
    <property type="molecule type" value="Genomic_DNA"/>
</dbReference>
<keyword evidence="5" id="KW-1185">Reference proteome</keyword>
<evidence type="ECO:0000313" key="4">
    <source>
        <dbReference type="EMBL" id="KAF7362980.1"/>
    </source>
</evidence>
<name>A0A8H7D695_9AGAR</name>
<comment type="caution">
    <text evidence="4">The sequence shown here is derived from an EMBL/GenBank/DDBJ whole genome shotgun (WGS) entry which is preliminary data.</text>
</comment>
<accession>A0A8H7D695</accession>
<gene>
    <name evidence="4" type="ORF">MVEN_00649600</name>
</gene>
<dbReference type="OrthoDB" id="5133123at2759"/>
<keyword evidence="2" id="KW-1133">Transmembrane helix</keyword>
<feature type="region of interest" description="Disordered" evidence="1">
    <location>
        <begin position="353"/>
        <end position="373"/>
    </location>
</feature>
<evidence type="ECO:0000313" key="5">
    <source>
        <dbReference type="Proteomes" id="UP000620124"/>
    </source>
</evidence>
<feature type="signal peptide" evidence="3">
    <location>
        <begin position="1"/>
        <end position="30"/>
    </location>
</feature>
<sequence length="373" mass="40487">MPTPATYSALLTAIAQVPLLSLANWMPGSAVRINFYTDVQCSQYDGAVEVWWTMSPFVGGPGLQAECIPLDIMPRNSQSINPVSVWGPSVASTTTEPALANGSCTFWDGSSCTGSSASSNYTPGTEACLPASSRAGILWKGAQWELSRLLQCIAEYKPAPVEHHLYFPKIAIQYISLSLIVSILARSWHEIFTQNLAFGLIVQHLLHQPIIWNLDITVRFIILDLHESIRSNANTCSCNKTLTASTIAGLTAGLVSVLVLIATAAFCIWRARRKRETVLPTQGFPPLDGQHRPPVRQKAGAGAIVTVPELHVQGTDSELGQNNATNGDGIRDLELAMRQNSILEARISALERELRPQPSDSSLPGYREFGLSP</sequence>
<dbReference type="Proteomes" id="UP000620124">
    <property type="component" value="Unassembled WGS sequence"/>
</dbReference>
<proteinExistence type="predicted"/>
<dbReference type="AlphaFoldDB" id="A0A8H7D695"/>
<organism evidence="4 5">
    <name type="scientific">Mycena venus</name>
    <dbReference type="NCBI Taxonomy" id="2733690"/>
    <lineage>
        <taxon>Eukaryota</taxon>
        <taxon>Fungi</taxon>
        <taxon>Dikarya</taxon>
        <taxon>Basidiomycota</taxon>
        <taxon>Agaricomycotina</taxon>
        <taxon>Agaricomycetes</taxon>
        <taxon>Agaricomycetidae</taxon>
        <taxon>Agaricales</taxon>
        <taxon>Marasmiineae</taxon>
        <taxon>Mycenaceae</taxon>
        <taxon>Mycena</taxon>
    </lineage>
</organism>
<feature type="transmembrane region" description="Helical" evidence="2">
    <location>
        <begin position="247"/>
        <end position="269"/>
    </location>
</feature>
<protein>
    <submittedName>
        <fullName evidence="4">Uncharacterized protein</fullName>
    </submittedName>
</protein>
<evidence type="ECO:0000256" key="1">
    <source>
        <dbReference type="SAM" id="MobiDB-lite"/>
    </source>
</evidence>